<evidence type="ECO:0000256" key="7">
    <source>
        <dbReference type="HAMAP-Rule" id="MF_01329"/>
    </source>
</evidence>
<keyword evidence="6 7" id="KW-0604">Photosystem II</keyword>
<evidence type="ECO:0000313" key="8">
    <source>
        <dbReference type="EMBL" id="AOX04244.1"/>
    </source>
</evidence>
<evidence type="ECO:0000256" key="3">
    <source>
        <dbReference type="ARBA" id="ARBA00022692"/>
    </source>
</evidence>
<keyword evidence="4 7" id="KW-1133">Transmembrane helix</keyword>
<dbReference type="OrthoDB" id="516821at2"/>
<dbReference type="GO" id="GO:0015979">
    <property type="term" value="P:photosynthesis"/>
    <property type="evidence" value="ECO:0007669"/>
    <property type="project" value="UniProtKB-KW"/>
</dbReference>
<evidence type="ECO:0000256" key="2">
    <source>
        <dbReference type="ARBA" id="ARBA00022531"/>
    </source>
</evidence>
<keyword evidence="3 7" id="KW-0812">Transmembrane</keyword>
<dbReference type="KEGG" id="mpro:BJP34_10620"/>
<comment type="subunit">
    <text evidence="7">PSII is composed of 1 copy each of membrane proteins PsbA, PsbB, PsbC, PsbD, PsbE, PsbF, PsbH, PsbI, PsbJ, PsbK, PsbL, PsbM, PsbT, PsbX, PsbY, PsbZ, Psb30/Ycf12, peripheral proteins PsbO, CyanoQ (PsbQ), PsbU, PsbV and a large number of cofactors. It forms dimeric complexes.</text>
</comment>
<feature type="transmembrane region" description="Helical" evidence="7">
    <location>
        <begin position="20"/>
        <end position="40"/>
    </location>
</feature>
<comment type="subcellular location">
    <subcellularLocation>
        <location evidence="7">Cellular thylakoid membrane</location>
        <topology evidence="7">Single-pass membrane protein</topology>
    </subcellularLocation>
    <subcellularLocation>
        <location evidence="1">Membrane</location>
        <topology evidence="1">Single-pass membrane protein</topology>
    </subcellularLocation>
</comment>
<proteinExistence type="inferred from homology"/>
<protein>
    <recommendedName>
        <fullName evidence="7">Photosystem II reaction center protein Psb30</fullName>
    </recommendedName>
    <alternativeName>
        <fullName evidence="7">Photosystem II reaction center protein Ycf12</fullName>
    </alternativeName>
</protein>
<keyword evidence="2 7" id="KW-0602">Photosynthesis</keyword>
<dbReference type="AlphaFoldDB" id="A0A1D8U3A1"/>
<comment type="similarity">
    <text evidence="7">Belongs to the Psb30/Ycf12 family.</text>
</comment>
<dbReference type="RefSeq" id="WP_070396607.1">
    <property type="nucleotide sequence ID" value="NZ_CP017599.1"/>
</dbReference>
<dbReference type="STRING" id="1458985.BJP34_10620"/>
<evidence type="ECO:0000256" key="5">
    <source>
        <dbReference type="ARBA" id="ARBA00023136"/>
    </source>
</evidence>
<dbReference type="NCBIfam" id="NF010239">
    <property type="entry name" value="PRK13686.1"/>
    <property type="match status" value="1"/>
</dbReference>
<dbReference type="GO" id="GO:0009523">
    <property type="term" value="C:photosystem II"/>
    <property type="evidence" value="ECO:0007669"/>
    <property type="project" value="UniProtKB-KW"/>
</dbReference>
<evidence type="ECO:0000256" key="1">
    <source>
        <dbReference type="ARBA" id="ARBA00004167"/>
    </source>
</evidence>
<gene>
    <name evidence="7" type="primary">psb30</name>
    <name evidence="7" type="synonym">ycf12</name>
    <name evidence="8" type="ORF">BJP34_10620</name>
</gene>
<keyword evidence="5 7" id="KW-0472">Membrane</keyword>
<dbReference type="Pfam" id="PF05969">
    <property type="entry name" value="PSII_Ycf12"/>
    <property type="match status" value="1"/>
</dbReference>
<dbReference type="EMBL" id="CP017599">
    <property type="protein sequence ID" value="AOX04244.1"/>
    <property type="molecule type" value="Genomic_DNA"/>
</dbReference>
<organism evidence="8 9">
    <name type="scientific">Moorena producens PAL-8-15-08-1</name>
    <dbReference type="NCBI Taxonomy" id="1458985"/>
    <lineage>
        <taxon>Bacteria</taxon>
        <taxon>Bacillati</taxon>
        <taxon>Cyanobacteriota</taxon>
        <taxon>Cyanophyceae</taxon>
        <taxon>Coleofasciculales</taxon>
        <taxon>Coleofasciculaceae</taxon>
        <taxon>Moorena</taxon>
    </lineage>
</organism>
<name>A0A1D8U3A1_9CYAN</name>
<dbReference type="HAMAP" id="MF_01329">
    <property type="entry name" value="PSII_Psb30_Ycf12"/>
    <property type="match status" value="1"/>
</dbReference>
<dbReference type="InterPro" id="IPR010284">
    <property type="entry name" value="PSII_Ycf12_core-subunit"/>
</dbReference>
<evidence type="ECO:0000256" key="4">
    <source>
        <dbReference type="ARBA" id="ARBA00022989"/>
    </source>
</evidence>
<sequence length="44" mass="4798">MYLAFLDFIGNIDWVLIAQLSMLAAVVIAGPVVIFALYALRGDL</sequence>
<keyword evidence="7" id="KW-0793">Thylakoid</keyword>
<evidence type="ECO:0000313" key="9">
    <source>
        <dbReference type="Proteomes" id="UP000177870"/>
    </source>
</evidence>
<accession>A0A1D8U3A1</accession>
<evidence type="ECO:0000256" key="6">
    <source>
        <dbReference type="ARBA" id="ARBA00023276"/>
    </source>
</evidence>
<comment type="function">
    <text evidence="7">A core subunit of photosystem II (PSII), probably helps stabilize the reaction center.</text>
</comment>
<reference evidence="9" key="1">
    <citation type="submission" date="2016-10" db="EMBL/GenBank/DDBJ databases">
        <title>Comparative genomics uncovers the prolific and rare metabolic potential of the cyanobacterial genus Moorea.</title>
        <authorList>
            <person name="Leao T."/>
            <person name="Castelao G."/>
            <person name="Korobeynikov A."/>
            <person name="Monroe E.A."/>
            <person name="Podell S."/>
            <person name="Glukhov E."/>
            <person name="Allen E."/>
            <person name="Gerwick W.H."/>
            <person name="Gerwick L."/>
        </authorList>
    </citation>
    <scope>NUCLEOTIDE SEQUENCE [LARGE SCALE GENOMIC DNA]</scope>
    <source>
        <strain evidence="9">PAL-8-15-08-1</strain>
    </source>
</reference>
<dbReference type="GO" id="GO:0031676">
    <property type="term" value="C:plasma membrane-derived thylakoid membrane"/>
    <property type="evidence" value="ECO:0007669"/>
    <property type="project" value="UniProtKB-SubCell"/>
</dbReference>
<dbReference type="Proteomes" id="UP000177870">
    <property type="component" value="Chromosome"/>
</dbReference>